<evidence type="ECO:0000256" key="2">
    <source>
        <dbReference type="ARBA" id="ARBA00006751"/>
    </source>
</evidence>
<proteinExistence type="inferred from homology"/>
<dbReference type="InterPro" id="IPR011270">
    <property type="entry name" value="Pur_Nuc_Pase_Ino/Guo-sp"/>
</dbReference>
<dbReference type="GO" id="GO:0005737">
    <property type="term" value="C:cytoplasm"/>
    <property type="evidence" value="ECO:0007669"/>
    <property type="project" value="TreeGrafter"/>
</dbReference>
<dbReference type="InterPro" id="IPR011268">
    <property type="entry name" value="Purine_phosphorylase"/>
</dbReference>
<dbReference type="NCBIfam" id="NF006054">
    <property type="entry name" value="PRK08202.1"/>
    <property type="match status" value="1"/>
</dbReference>
<dbReference type="GO" id="GO:0009116">
    <property type="term" value="P:nucleoside metabolic process"/>
    <property type="evidence" value="ECO:0007669"/>
    <property type="project" value="InterPro"/>
</dbReference>
<dbReference type="GO" id="GO:0004731">
    <property type="term" value="F:purine-nucleoside phosphorylase activity"/>
    <property type="evidence" value="ECO:0007669"/>
    <property type="project" value="UniProtKB-EC"/>
</dbReference>
<dbReference type="UniPathway" id="UPA00606"/>
<name>A0A6J4VNJ0_9DEIN</name>
<gene>
    <name evidence="7" type="ORF">AVDCRST_MAG86-3513</name>
</gene>
<evidence type="ECO:0000256" key="4">
    <source>
        <dbReference type="ARBA" id="ARBA00022679"/>
    </source>
</evidence>
<protein>
    <recommendedName>
        <fullName evidence="5">Purine nucleoside phosphorylase</fullName>
        <ecNumber evidence="5">2.4.2.1</ecNumber>
    </recommendedName>
    <alternativeName>
        <fullName evidence="5">Inosine-guanosine phosphorylase</fullName>
    </alternativeName>
</protein>
<dbReference type="PIRSF" id="PIRSF000477">
    <property type="entry name" value="PurNPase"/>
    <property type="match status" value="1"/>
</dbReference>
<dbReference type="SUPFAM" id="SSF53167">
    <property type="entry name" value="Purine and uridine phosphorylases"/>
    <property type="match status" value="1"/>
</dbReference>
<evidence type="ECO:0000256" key="5">
    <source>
        <dbReference type="PIRNR" id="PIRNR000477"/>
    </source>
</evidence>
<reference evidence="7" key="1">
    <citation type="submission" date="2020-02" db="EMBL/GenBank/DDBJ databases">
        <authorList>
            <person name="Meier V. D."/>
        </authorList>
    </citation>
    <scope>NUCLEOTIDE SEQUENCE</scope>
    <source>
        <strain evidence="7">AVDCRST_MAG86</strain>
    </source>
</reference>
<comment type="similarity">
    <text evidence="2 5">Belongs to the PNP/MTAP phosphorylase family.</text>
</comment>
<dbReference type="InterPro" id="IPR000845">
    <property type="entry name" value="Nucleoside_phosphorylase_d"/>
</dbReference>
<feature type="domain" description="Nucleoside phosphorylase" evidence="6">
    <location>
        <begin position="33"/>
        <end position="279"/>
    </location>
</feature>
<dbReference type="PANTHER" id="PTHR11904">
    <property type="entry name" value="METHYLTHIOADENOSINE/PURINE NUCLEOSIDE PHOSPHORYLASE"/>
    <property type="match status" value="1"/>
</dbReference>
<keyword evidence="3 5" id="KW-0328">Glycosyltransferase</keyword>
<comment type="function">
    <text evidence="5">The purine nucleoside phosphorylases catalyze the phosphorolytic breakdown of the N-glycosidic bond in the beta-(deoxy)ribonucleoside molecules, with the formation of the corresponding free purine bases and pentose-1-phosphate.</text>
</comment>
<keyword evidence="4 5" id="KW-0808">Transferase</keyword>
<evidence type="ECO:0000256" key="1">
    <source>
        <dbReference type="ARBA" id="ARBA00005058"/>
    </source>
</evidence>
<dbReference type="EC" id="2.4.2.1" evidence="5"/>
<comment type="pathway">
    <text evidence="1 5">Purine metabolism; purine nucleoside salvage.</text>
</comment>
<dbReference type="CDD" id="cd09009">
    <property type="entry name" value="PNP-EcPNPII_like"/>
    <property type="match status" value="1"/>
</dbReference>
<evidence type="ECO:0000259" key="6">
    <source>
        <dbReference type="Pfam" id="PF01048"/>
    </source>
</evidence>
<dbReference type="NCBIfam" id="TIGR01697">
    <property type="entry name" value="PNPH-PUNA-XAPA"/>
    <property type="match status" value="1"/>
</dbReference>
<dbReference type="InterPro" id="IPR035994">
    <property type="entry name" value="Nucleoside_phosphorylase_sf"/>
</dbReference>
<dbReference type="AlphaFoldDB" id="A0A6J4VNJ0"/>
<organism evidence="7">
    <name type="scientific">uncultured Truepera sp</name>
    <dbReference type="NCBI Taxonomy" id="543023"/>
    <lineage>
        <taxon>Bacteria</taxon>
        <taxon>Thermotogati</taxon>
        <taxon>Deinococcota</taxon>
        <taxon>Deinococci</taxon>
        <taxon>Trueperales</taxon>
        <taxon>Trueperaceae</taxon>
        <taxon>Truepera</taxon>
        <taxon>environmental samples</taxon>
    </lineage>
</organism>
<dbReference type="Pfam" id="PF01048">
    <property type="entry name" value="PNP_UDP_1"/>
    <property type="match status" value="1"/>
</dbReference>
<dbReference type="EMBL" id="CADCWP010000296">
    <property type="protein sequence ID" value="CAA9584017.1"/>
    <property type="molecule type" value="Genomic_DNA"/>
</dbReference>
<dbReference type="PANTHER" id="PTHR11904:SF9">
    <property type="entry name" value="PURINE NUCLEOSIDE PHOSPHORYLASE-RELATED"/>
    <property type="match status" value="1"/>
</dbReference>
<evidence type="ECO:0000256" key="3">
    <source>
        <dbReference type="ARBA" id="ARBA00022676"/>
    </source>
</evidence>
<accession>A0A6J4VNJ0</accession>
<dbReference type="Gene3D" id="3.40.50.1580">
    <property type="entry name" value="Nucleoside phosphorylase domain"/>
    <property type="match status" value="1"/>
</dbReference>
<sequence>MDARTTSPYPPLRETVRAAVAAVREQSGLKPELALVLGSGLGPLADEIDADATLPYSELPGFAPSTAPGHAGRLVLGTLAGRRVVAMQGRLHFYEGVTAGQAAFPVRLMHALGAQTLIVSNACGGLNPNWRAGELMLQLDFINFTFANPLLGPNDETRGPRFPVTFDAYDPAYLELARRVARAEDIGLREGVYLAVSGPSYATRAELRMFRAWGADTIGMSTVHEVLVARHEGMRVLGLSVVTDMALPDGSHHADEAEVLSTAAESGPTFRRLVKALVAQL</sequence>
<evidence type="ECO:0000313" key="7">
    <source>
        <dbReference type="EMBL" id="CAA9584017.1"/>
    </source>
</evidence>
<dbReference type="NCBIfam" id="TIGR01700">
    <property type="entry name" value="PNPH"/>
    <property type="match status" value="1"/>
</dbReference>